<proteinExistence type="predicted"/>
<reference evidence="2 3" key="1">
    <citation type="journal article" date="2023" name="Genes (Basel)">
        <title>Chromosome-Level Genome Assembly and Circadian Gene Repertoire of the Patagonia Blennie Eleginops maclovinus-The Closest Ancestral Proxy of Antarctic Cryonotothenioids.</title>
        <authorList>
            <person name="Cheng C.C."/>
            <person name="Rivera-Colon A.G."/>
            <person name="Minhas B.F."/>
            <person name="Wilson L."/>
            <person name="Rayamajhi N."/>
            <person name="Vargas-Chacoff L."/>
            <person name="Catchen J.M."/>
        </authorList>
    </citation>
    <scope>NUCLEOTIDE SEQUENCE [LARGE SCALE GENOMIC DNA]</scope>
    <source>
        <strain evidence="2">JMC-PN-2008</strain>
    </source>
</reference>
<reference evidence="2 3" key="2">
    <citation type="journal article" date="2023" name="Mol. Biol. Evol.">
        <title>Genomics of Secondarily Temperate Adaptation in the Only Non-Antarctic Icefish.</title>
        <authorList>
            <person name="Rivera-Colon A.G."/>
            <person name="Rayamajhi N."/>
            <person name="Minhas B.F."/>
            <person name="Madrigal G."/>
            <person name="Bilyk K.T."/>
            <person name="Yoon V."/>
            <person name="Hune M."/>
            <person name="Gregory S."/>
            <person name="Cheng C.H.C."/>
            <person name="Catchen J.M."/>
        </authorList>
    </citation>
    <scope>NUCLEOTIDE SEQUENCE [LARGE SCALE GENOMIC DNA]</scope>
    <source>
        <strain evidence="2">JMC-PN-2008</strain>
    </source>
</reference>
<accession>A0AAN7XIN2</accession>
<feature type="region of interest" description="Disordered" evidence="1">
    <location>
        <begin position="35"/>
        <end position="55"/>
    </location>
</feature>
<evidence type="ECO:0000256" key="1">
    <source>
        <dbReference type="SAM" id="MobiDB-lite"/>
    </source>
</evidence>
<keyword evidence="3" id="KW-1185">Reference proteome</keyword>
<feature type="compositionally biased region" description="Low complexity" evidence="1">
    <location>
        <begin position="35"/>
        <end position="46"/>
    </location>
</feature>
<evidence type="ECO:0000313" key="3">
    <source>
        <dbReference type="Proteomes" id="UP001346869"/>
    </source>
</evidence>
<sequence length="183" mass="20029">MNIDPVAETGTGAHLLCQKTKKKNEIKTETGAESVAGVRRGGTTARGRIRNEEHPGIRNIGREVQTEISRETPTEAGAREARVITKETTAEIGRLIERTKSPTDRGEDVAAAQTVIEMRRGSVGRVKIPNAEKERVPPELETGEARDQIVQRAETDTTARGINRALAQALTVTEPDHILQEHN</sequence>
<organism evidence="2 3">
    <name type="scientific">Eleginops maclovinus</name>
    <name type="common">Patagonian blennie</name>
    <name type="synonym">Eleginus maclovinus</name>
    <dbReference type="NCBI Taxonomy" id="56733"/>
    <lineage>
        <taxon>Eukaryota</taxon>
        <taxon>Metazoa</taxon>
        <taxon>Chordata</taxon>
        <taxon>Craniata</taxon>
        <taxon>Vertebrata</taxon>
        <taxon>Euteleostomi</taxon>
        <taxon>Actinopterygii</taxon>
        <taxon>Neopterygii</taxon>
        <taxon>Teleostei</taxon>
        <taxon>Neoteleostei</taxon>
        <taxon>Acanthomorphata</taxon>
        <taxon>Eupercaria</taxon>
        <taxon>Perciformes</taxon>
        <taxon>Notothenioidei</taxon>
        <taxon>Eleginopidae</taxon>
        <taxon>Eleginops</taxon>
    </lineage>
</organism>
<comment type="caution">
    <text evidence="2">The sequence shown here is derived from an EMBL/GenBank/DDBJ whole genome shotgun (WGS) entry which is preliminary data.</text>
</comment>
<dbReference type="Proteomes" id="UP001346869">
    <property type="component" value="Unassembled WGS sequence"/>
</dbReference>
<evidence type="ECO:0000313" key="2">
    <source>
        <dbReference type="EMBL" id="KAK5860974.1"/>
    </source>
</evidence>
<dbReference type="AlphaFoldDB" id="A0AAN7XIN2"/>
<dbReference type="EMBL" id="JAUZQC010000013">
    <property type="protein sequence ID" value="KAK5860974.1"/>
    <property type="molecule type" value="Genomic_DNA"/>
</dbReference>
<gene>
    <name evidence="2" type="ORF">PBY51_022407</name>
</gene>
<name>A0AAN7XIN2_ELEMC</name>
<protein>
    <submittedName>
        <fullName evidence="2">Uncharacterized protein</fullName>
    </submittedName>
</protein>